<dbReference type="PANTHER" id="PTHR30289:SF1">
    <property type="entry name" value="PEBP (PHOSPHATIDYLETHANOLAMINE-BINDING PROTEIN) FAMILY PROTEIN"/>
    <property type="match status" value="1"/>
</dbReference>
<organism evidence="2 3">
    <name type="scientific">Limosilactobacillus coleohominis</name>
    <dbReference type="NCBI Taxonomy" id="181675"/>
    <lineage>
        <taxon>Bacteria</taxon>
        <taxon>Bacillati</taxon>
        <taxon>Bacillota</taxon>
        <taxon>Bacilli</taxon>
        <taxon>Lactobacillales</taxon>
        <taxon>Lactobacillaceae</taxon>
        <taxon>Limosilactobacillus</taxon>
    </lineage>
</organism>
<dbReference type="NCBIfam" id="TIGR00481">
    <property type="entry name" value="YbhB/YbcL family Raf kinase inhibitor-like protein"/>
    <property type="match status" value="1"/>
</dbReference>
<dbReference type="InterPro" id="IPR005247">
    <property type="entry name" value="YbhB_YbcL/LppC-like"/>
</dbReference>
<dbReference type="Proteomes" id="UP000785625">
    <property type="component" value="Unassembled WGS sequence"/>
</dbReference>
<reference evidence="2 3" key="1">
    <citation type="journal article" date="2021" name="Sci. Rep.">
        <title>The distribution of antibiotic resistance genes in chicken gut microbiota commensals.</title>
        <authorList>
            <person name="Juricova H."/>
            <person name="Matiasovicova J."/>
            <person name="Kubasova T."/>
            <person name="Cejkova D."/>
            <person name="Rychlik I."/>
        </authorList>
    </citation>
    <scope>NUCLEOTIDE SEQUENCE [LARGE SCALE GENOMIC DNA]</scope>
    <source>
        <strain evidence="2 3">An574</strain>
    </source>
</reference>
<comment type="caution">
    <text evidence="2">The sequence shown here is derived from an EMBL/GenBank/DDBJ whole genome shotgun (WGS) entry which is preliminary data.</text>
</comment>
<dbReference type="SUPFAM" id="SSF49777">
    <property type="entry name" value="PEBP-like"/>
    <property type="match status" value="1"/>
</dbReference>
<evidence type="ECO:0000313" key="2">
    <source>
        <dbReference type="EMBL" id="MBM6940731.1"/>
    </source>
</evidence>
<evidence type="ECO:0000313" key="3">
    <source>
        <dbReference type="Proteomes" id="UP000785625"/>
    </source>
</evidence>
<keyword evidence="2" id="KW-0649">Protein kinase inhibitor</keyword>
<dbReference type="InterPro" id="IPR036610">
    <property type="entry name" value="PEBP-like_sf"/>
</dbReference>
<name>A0ABS2GXY5_9LACO</name>
<evidence type="ECO:0000256" key="1">
    <source>
        <dbReference type="SAM" id="MobiDB-lite"/>
    </source>
</evidence>
<feature type="region of interest" description="Disordered" evidence="1">
    <location>
        <begin position="99"/>
        <end position="119"/>
    </location>
</feature>
<proteinExistence type="predicted"/>
<keyword evidence="3" id="KW-1185">Reference proteome</keyword>
<dbReference type="InterPro" id="IPR008914">
    <property type="entry name" value="PEBP"/>
</dbReference>
<accession>A0ABS2GXY5</accession>
<dbReference type="GO" id="GO:0004860">
    <property type="term" value="F:protein kinase inhibitor activity"/>
    <property type="evidence" value="ECO:0007669"/>
    <property type="project" value="UniProtKB-KW"/>
</dbReference>
<sequence length="167" mass="18763">MQINVKLDHGLLPDKYGKFAPENNLLAGQPITSFPIQIENAPRDTKAFALVLIDHDSIPVCGFTWIHWIATNIPADWQTIPENASIELKDRFIQGKNSNASRFVNGKPQTGYTGPTPPDQTHDYELTVYALDQILPLKNGYWLNEFFHAAKGHILDQQTLTLPSRAN</sequence>
<feature type="compositionally biased region" description="Polar residues" evidence="1">
    <location>
        <begin position="99"/>
        <end position="113"/>
    </location>
</feature>
<dbReference type="RefSeq" id="WP_204785041.1">
    <property type="nucleotide sequence ID" value="NZ_CALVGD010000091.1"/>
</dbReference>
<dbReference type="Gene3D" id="3.90.280.10">
    <property type="entry name" value="PEBP-like"/>
    <property type="match status" value="1"/>
</dbReference>
<gene>
    <name evidence="2" type="ORF">H5975_04410</name>
</gene>
<dbReference type="EMBL" id="JACJKU010000033">
    <property type="protein sequence ID" value="MBM6940731.1"/>
    <property type="molecule type" value="Genomic_DNA"/>
</dbReference>
<dbReference type="Pfam" id="PF01161">
    <property type="entry name" value="PBP"/>
    <property type="match status" value="1"/>
</dbReference>
<dbReference type="PANTHER" id="PTHR30289">
    <property type="entry name" value="UNCHARACTERIZED PROTEIN YBCL-RELATED"/>
    <property type="match status" value="1"/>
</dbReference>
<dbReference type="CDD" id="cd00865">
    <property type="entry name" value="PEBP_bact_arch"/>
    <property type="match status" value="1"/>
</dbReference>
<protein>
    <submittedName>
        <fullName evidence="2">YbhB/YbcL family Raf kinase inhibitor-like protein</fullName>
    </submittedName>
</protein>